<evidence type="ECO:0000313" key="2">
    <source>
        <dbReference type="Proteomes" id="UP000749559"/>
    </source>
</evidence>
<reference evidence="1" key="1">
    <citation type="submission" date="2022-03" db="EMBL/GenBank/DDBJ databases">
        <authorList>
            <person name="Martin C."/>
        </authorList>
    </citation>
    <scope>NUCLEOTIDE SEQUENCE</scope>
</reference>
<keyword evidence="2" id="KW-1185">Reference proteome</keyword>
<organism evidence="1 2">
    <name type="scientific">Owenia fusiformis</name>
    <name type="common">Polychaete worm</name>
    <dbReference type="NCBI Taxonomy" id="6347"/>
    <lineage>
        <taxon>Eukaryota</taxon>
        <taxon>Metazoa</taxon>
        <taxon>Spiralia</taxon>
        <taxon>Lophotrochozoa</taxon>
        <taxon>Annelida</taxon>
        <taxon>Polychaeta</taxon>
        <taxon>Sedentaria</taxon>
        <taxon>Canalipalpata</taxon>
        <taxon>Sabellida</taxon>
        <taxon>Oweniida</taxon>
        <taxon>Oweniidae</taxon>
        <taxon>Owenia</taxon>
    </lineage>
</organism>
<accession>A0A8S4NFK1</accession>
<protein>
    <submittedName>
        <fullName evidence="1">Uncharacterized protein</fullName>
    </submittedName>
</protein>
<dbReference type="AlphaFoldDB" id="A0A8S4NFK1"/>
<evidence type="ECO:0000313" key="1">
    <source>
        <dbReference type="EMBL" id="CAH1778973.1"/>
    </source>
</evidence>
<sequence length="94" mass="10435">MVDTKERMTDKDITAARNILGCILSKSDKQNMVSGSNSIPPHHINIGSTVIRAIHQGIKANIGVVLQVKMRLYCFGEQTNIILKTRKPYLVLTS</sequence>
<dbReference type="Proteomes" id="UP000749559">
    <property type="component" value="Unassembled WGS sequence"/>
</dbReference>
<dbReference type="EMBL" id="CAIIXF020000003">
    <property type="protein sequence ID" value="CAH1778973.1"/>
    <property type="molecule type" value="Genomic_DNA"/>
</dbReference>
<name>A0A8S4NFK1_OWEFU</name>
<proteinExistence type="predicted"/>
<gene>
    <name evidence="1" type="ORF">OFUS_LOCUS5826</name>
</gene>
<comment type="caution">
    <text evidence="1">The sequence shown here is derived from an EMBL/GenBank/DDBJ whole genome shotgun (WGS) entry which is preliminary data.</text>
</comment>